<dbReference type="Proteomes" id="UP000611796">
    <property type="component" value="Unassembled WGS sequence"/>
</dbReference>
<sequence length="160" mass="19156">MYDNNIKKFNVDYFSKYYFYDLDEFKKEEDSEYILEKINECNRFNYKGYTYKYSKYNNIVKGETKKNIDMTIDESNGNVTIEGKVNRLDLIYKYQTKQLEDHIRIATKVCDNLSEVSCLIYIDNTQCKEFLNSLDNIKENQIKLMENGIQQSTINKNDKI</sequence>
<dbReference type="EMBL" id="JACRWD010000001">
    <property type="protein sequence ID" value="MBC6003314.1"/>
    <property type="molecule type" value="Genomic_DNA"/>
</dbReference>
<proteinExistence type="predicted"/>
<evidence type="ECO:0000313" key="2">
    <source>
        <dbReference type="Proteomes" id="UP000611796"/>
    </source>
</evidence>
<dbReference type="RefSeq" id="WP_187005582.1">
    <property type="nucleotide sequence ID" value="NZ_JACRWD010000001.1"/>
</dbReference>
<gene>
    <name evidence="1" type="ORF">H8891_05840</name>
</gene>
<evidence type="ECO:0000313" key="1">
    <source>
        <dbReference type="EMBL" id="MBC6003314.1"/>
    </source>
</evidence>
<name>A0ABR7K2I0_9FIRM</name>
<protein>
    <submittedName>
        <fullName evidence="1">Uncharacterized protein</fullName>
    </submittedName>
</protein>
<accession>A0ABR7K2I0</accession>
<organism evidence="1 2">
    <name type="scientific">Paeniclostridium hominis</name>
    <dbReference type="NCBI Taxonomy" id="2764329"/>
    <lineage>
        <taxon>Bacteria</taxon>
        <taxon>Bacillati</taxon>
        <taxon>Bacillota</taxon>
        <taxon>Clostridia</taxon>
        <taxon>Peptostreptococcales</taxon>
        <taxon>Peptostreptococcaceae</taxon>
        <taxon>Paeniclostridium</taxon>
    </lineage>
</organism>
<reference evidence="1 2" key="1">
    <citation type="submission" date="2020-08" db="EMBL/GenBank/DDBJ databases">
        <authorList>
            <person name="Liu C."/>
            <person name="Sun Q."/>
        </authorList>
    </citation>
    <scope>NUCLEOTIDE SEQUENCE [LARGE SCALE GENOMIC DNA]</scope>
    <source>
        <strain evidence="1 2">NSJ-45</strain>
    </source>
</reference>
<comment type="caution">
    <text evidence="1">The sequence shown here is derived from an EMBL/GenBank/DDBJ whole genome shotgun (WGS) entry which is preliminary data.</text>
</comment>
<keyword evidence="2" id="KW-1185">Reference proteome</keyword>